<organism evidence="1 2">
    <name type="scientific">Naganishia adeliensis</name>
    <dbReference type="NCBI Taxonomy" id="92952"/>
    <lineage>
        <taxon>Eukaryota</taxon>
        <taxon>Fungi</taxon>
        <taxon>Dikarya</taxon>
        <taxon>Basidiomycota</taxon>
        <taxon>Agaricomycotina</taxon>
        <taxon>Tremellomycetes</taxon>
        <taxon>Filobasidiales</taxon>
        <taxon>Filobasidiaceae</taxon>
        <taxon>Naganishia</taxon>
    </lineage>
</organism>
<comment type="caution">
    <text evidence="1">The sequence shown here is derived from an EMBL/GenBank/DDBJ whole genome shotgun (WGS) entry which is preliminary data.</text>
</comment>
<protein>
    <submittedName>
        <fullName evidence="1">Uncharacterized protein</fullName>
    </submittedName>
</protein>
<name>A0ACC2VPJ9_9TREE</name>
<dbReference type="EMBL" id="JASBWS010000071">
    <property type="protein sequence ID" value="KAJ9101014.1"/>
    <property type="molecule type" value="Genomic_DNA"/>
</dbReference>
<sequence length="371" mass="41475">MSLESATSTTATAQPNQRAVSVPSFHVGSSDRTTVRLPIRRRIIRSSTLPAPEAPPEKPEVFVFGAPAPGPAAKEFRFNKSFSDPSGNAVFKTSDNVLLGVHDFYLKANSNKGTIAHILLSVRCPSSHSVVFRDMLSISNPSSNAQNPLPITEKSTEFESMLLIITGRPHDAIHRTENWKRAVQLYRMMEKYQLDGHQPWFSEICALWLHEEPLDALLLACNRPSIDTVLARRAIADGFGNATTSRLWDLEYFRDRERSSDSEHASARRQLLDPSNMTVRFGLDVGYEGLLAYNFTFAGLASKGEPEAWTALAVRFVETVRKIEMEMNARRVSNDCIRLTEPLRLTWFTSVNSHTLLYIATTPIFPPSGHS</sequence>
<dbReference type="Proteomes" id="UP001230649">
    <property type="component" value="Unassembled WGS sequence"/>
</dbReference>
<proteinExistence type="predicted"/>
<evidence type="ECO:0000313" key="2">
    <source>
        <dbReference type="Proteomes" id="UP001230649"/>
    </source>
</evidence>
<reference evidence="1" key="1">
    <citation type="submission" date="2023-04" db="EMBL/GenBank/DDBJ databases">
        <title>Draft Genome sequencing of Naganishia species isolated from polar environments using Oxford Nanopore Technology.</title>
        <authorList>
            <person name="Leo P."/>
            <person name="Venkateswaran K."/>
        </authorList>
    </citation>
    <scope>NUCLEOTIDE SEQUENCE</scope>
    <source>
        <strain evidence="1">MNA-CCFEE 5262</strain>
    </source>
</reference>
<gene>
    <name evidence="1" type="ORF">QFC20_005298</name>
</gene>
<keyword evidence="2" id="KW-1185">Reference proteome</keyword>
<evidence type="ECO:0000313" key="1">
    <source>
        <dbReference type="EMBL" id="KAJ9101014.1"/>
    </source>
</evidence>
<accession>A0ACC2VPJ9</accession>